<comment type="caution">
    <text evidence="3">The sequence shown here is derived from an EMBL/GenBank/DDBJ whole genome shotgun (WGS) entry which is preliminary data.</text>
</comment>
<organism evidence="3 4">
    <name type="scientific">Flavihumibacter fluminis</name>
    <dbReference type="NCBI Taxonomy" id="2909236"/>
    <lineage>
        <taxon>Bacteria</taxon>
        <taxon>Pseudomonadati</taxon>
        <taxon>Bacteroidota</taxon>
        <taxon>Chitinophagia</taxon>
        <taxon>Chitinophagales</taxon>
        <taxon>Chitinophagaceae</taxon>
        <taxon>Flavihumibacter</taxon>
    </lineage>
</organism>
<dbReference type="Gene3D" id="1.10.390.10">
    <property type="entry name" value="Neutral Protease Domain 2"/>
    <property type="match status" value="1"/>
</dbReference>
<proteinExistence type="predicted"/>
<protein>
    <submittedName>
        <fullName evidence="3">M1 family metallopeptidase</fullName>
    </submittedName>
</protein>
<feature type="chain" id="PRO_5047134874" evidence="1">
    <location>
        <begin position="24"/>
        <end position="644"/>
    </location>
</feature>
<feature type="signal peptide" evidence="1">
    <location>
        <begin position="1"/>
        <end position="23"/>
    </location>
</feature>
<evidence type="ECO:0000313" key="4">
    <source>
        <dbReference type="Proteomes" id="UP001200145"/>
    </source>
</evidence>
<dbReference type="InterPro" id="IPR027268">
    <property type="entry name" value="Peptidase_M4/M1_CTD_sf"/>
</dbReference>
<dbReference type="InterPro" id="IPR014782">
    <property type="entry name" value="Peptidase_M1_dom"/>
</dbReference>
<dbReference type="Proteomes" id="UP001200145">
    <property type="component" value="Unassembled WGS sequence"/>
</dbReference>
<dbReference type="Pfam" id="PF01433">
    <property type="entry name" value="Peptidase_M1"/>
    <property type="match status" value="1"/>
</dbReference>
<keyword evidence="4" id="KW-1185">Reference proteome</keyword>
<feature type="domain" description="Peptidase M1 membrane alanine aminopeptidase" evidence="2">
    <location>
        <begin position="359"/>
        <end position="526"/>
    </location>
</feature>
<gene>
    <name evidence="3" type="ORF">L0U88_07065</name>
</gene>
<evidence type="ECO:0000256" key="1">
    <source>
        <dbReference type="SAM" id="SignalP"/>
    </source>
</evidence>
<dbReference type="EMBL" id="JAKEVY010000002">
    <property type="protein sequence ID" value="MCF1714384.1"/>
    <property type="molecule type" value="Genomic_DNA"/>
</dbReference>
<evidence type="ECO:0000259" key="2">
    <source>
        <dbReference type="Pfam" id="PF01433"/>
    </source>
</evidence>
<accession>A0ABS9BHR0</accession>
<keyword evidence="1" id="KW-0732">Signal</keyword>
<dbReference type="SUPFAM" id="SSF55486">
    <property type="entry name" value="Metalloproteases ('zincins'), catalytic domain"/>
    <property type="match status" value="1"/>
</dbReference>
<reference evidence="3 4" key="1">
    <citation type="submission" date="2022-01" db="EMBL/GenBank/DDBJ databases">
        <title>Flavihumibacter sp. nov., isolated from sediment of a river.</title>
        <authorList>
            <person name="Liu H."/>
        </authorList>
    </citation>
    <scope>NUCLEOTIDE SEQUENCE [LARGE SCALE GENOMIC DNA]</scope>
    <source>
        <strain evidence="3 4">RY-1</strain>
    </source>
</reference>
<dbReference type="RefSeq" id="WP_234865011.1">
    <property type="nucleotide sequence ID" value="NZ_JAKEVY010000002.1"/>
</dbReference>
<dbReference type="CDD" id="cd09604">
    <property type="entry name" value="M1_APN_like"/>
    <property type="match status" value="1"/>
</dbReference>
<name>A0ABS9BHR0_9BACT</name>
<sequence>MKKHLSWLLICLVVVNSSLTAQHSRWQQEADYKMTIDMDVKTNRFTGKQVLTYTNNSPDTLKKIYYHLYWNAFQPNSMMDVRSQELGKNRIGNRADWDPRVRDRIANLKPDEIGYQRVKSLKMNGVDQPFKEQETILEVTLTKPILPKTKVVLNMDFEAQVPLQVRRAGRDNPNTGVRYSMSQWYPKLAEYDYEGWHPNPYIAREFYGVWGDFDVKISIDRNYILGGTGYLQNAQAIGYGYEAPGTKPVVPNTPKLTWHFTAPNVHDFMWAADPEYKHVVRQVPNGPTIHVLYNDKPNDAANDAAWTKVADAAVAVLPFIESKFGKYPYKQYSFIHGGDGGMEYPMSTLLAGPSLGTAFHEWMHSWYQMILGTNESKYAWMDEGFTSFGESLVTEYYQTLDKDKAAITSAGVSTGPKRSIVDPAMKESPHAGSYQSYFALVKSGLEEPMTTHSDHFETNFAYSIASYSKGEVFLEQLGYIVGAAVRDQILLDYYNQWKFKHPNVHDFIRVAEKRSGIELDWYQEYWVNTTKTIDYGIDSLFEQAGTTNIRLKRTGKMPMPIDVVITFRDGTKELHYVPMYLMFGAKPVEDPSITRKVYDAWKWTHPTFQISTNRKLQDIKSVEIDPSGRMADVNPRDNKLELNW</sequence>
<evidence type="ECO:0000313" key="3">
    <source>
        <dbReference type="EMBL" id="MCF1714384.1"/>
    </source>
</evidence>